<sequence>MTSARLRGLPAAAALLCAGLVLAACGGGAGQQAGTGGGAPVEGGTASFAQPAGSTPNWILPLGVPGRTASFNQSIRDALWPPVLSYTAESGKLGLDVKGSLATAAPAWSADGRTATITLGGQSWSDGKPVTSRDVEFWFNLIKANTSGWTSYVKGNFPDNVTAFTTVDDKSFSMTFDQAYNQQWAEANQISLMYAMPQHAWDKDSDAGPVGDLDRDPAGAQRVWTYLTGQASSLDTYATNPLWKVVDGPFTLDAFSTTGRVTLKKNPAYTGPDAAHLDTVDLLPFTSEDAAFNAVLAGDVDYGYLPIASLAQKPRVEGLKYRVQNWDGWAINFAPYNFNDATAGPLFRQDYVRQAIQRSVDQDGISKVIWKGTAVPTYGPVPQQPAGDSLSDAQKTNLYPFDTAAAQAQLTGHGWQPGADGIVVCARPGTGADQCGDGIAAGTRLQFEMYSQSGSSETDAMMQELQSSLAKAGIAMTIRTAPLNTVLADTKPCAPGAACGWQASFFGARGAWYLNPYPLTDRQFSTPGTGNFGSYSNPETDSLELAARVSNDPSAMQAVSRQLATDLPGMWLPEPVYQVSAIKQDLQGVSQDPQAVIHPQRWYRTK</sequence>
<comment type="similarity">
    <text evidence="2">Belongs to the bacterial solute-binding protein 5 family.</text>
</comment>
<dbReference type="Gene3D" id="3.10.105.10">
    <property type="entry name" value="Dipeptide-binding Protein, Domain 3"/>
    <property type="match status" value="1"/>
</dbReference>
<comment type="subcellular location">
    <subcellularLocation>
        <location evidence="1">Cell envelope</location>
    </subcellularLocation>
</comment>
<gene>
    <name evidence="7" type="ORF">HF577_04405</name>
</gene>
<dbReference type="PIRSF" id="PIRSF002741">
    <property type="entry name" value="MppA"/>
    <property type="match status" value="1"/>
</dbReference>
<dbReference type="Gene3D" id="3.40.190.10">
    <property type="entry name" value="Periplasmic binding protein-like II"/>
    <property type="match status" value="1"/>
</dbReference>
<keyword evidence="8" id="KW-1185">Reference proteome</keyword>
<dbReference type="InterPro" id="IPR000914">
    <property type="entry name" value="SBP_5_dom"/>
</dbReference>
<dbReference type="SUPFAM" id="SSF53850">
    <property type="entry name" value="Periplasmic binding protein-like II"/>
    <property type="match status" value="1"/>
</dbReference>
<name>A0ABX1R7J1_9PSEU</name>
<dbReference type="PANTHER" id="PTHR30290:SF10">
    <property type="entry name" value="PERIPLASMIC OLIGOPEPTIDE-BINDING PROTEIN-RELATED"/>
    <property type="match status" value="1"/>
</dbReference>
<evidence type="ECO:0000256" key="5">
    <source>
        <dbReference type="SAM" id="SignalP"/>
    </source>
</evidence>
<evidence type="ECO:0000259" key="6">
    <source>
        <dbReference type="Pfam" id="PF00496"/>
    </source>
</evidence>
<keyword evidence="4 5" id="KW-0732">Signal</keyword>
<evidence type="ECO:0000256" key="2">
    <source>
        <dbReference type="ARBA" id="ARBA00005695"/>
    </source>
</evidence>
<protein>
    <submittedName>
        <fullName evidence="7">Peptide ABC transporter substrate-binding protein</fullName>
    </submittedName>
</protein>
<dbReference type="Proteomes" id="UP001296706">
    <property type="component" value="Unassembled WGS sequence"/>
</dbReference>
<evidence type="ECO:0000313" key="8">
    <source>
        <dbReference type="Proteomes" id="UP001296706"/>
    </source>
</evidence>
<dbReference type="EMBL" id="JAAXKY010000007">
    <property type="protein sequence ID" value="NMH76350.1"/>
    <property type="molecule type" value="Genomic_DNA"/>
</dbReference>
<reference evidence="7 8" key="1">
    <citation type="submission" date="2020-04" db="EMBL/GenBank/DDBJ databases">
        <authorList>
            <person name="Klaysubun C."/>
            <person name="Duangmal K."/>
            <person name="Lipun K."/>
        </authorList>
    </citation>
    <scope>NUCLEOTIDE SEQUENCE [LARGE SCALE GENOMIC DNA]</scope>
    <source>
        <strain evidence="7 8">JCM 11839</strain>
    </source>
</reference>
<evidence type="ECO:0000256" key="4">
    <source>
        <dbReference type="ARBA" id="ARBA00022729"/>
    </source>
</evidence>
<dbReference type="InterPro" id="IPR039424">
    <property type="entry name" value="SBP_5"/>
</dbReference>
<dbReference type="Pfam" id="PF00496">
    <property type="entry name" value="SBP_bac_5"/>
    <property type="match status" value="1"/>
</dbReference>
<evidence type="ECO:0000256" key="3">
    <source>
        <dbReference type="ARBA" id="ARBA00022448"/>
    </source>
</evidence>
<organism evidence="7 8">
    <name type="scientific">Pseudonocardia xinjiangensis</name>
    <dbReference type="NCBI Taxonomy" id="75289"/>
    <lineage>
        <taxon>Bacteria</taxon>
        <taxon>Bacillati</taxon>
        <taxon>Actinomycetota</taxon>
        <taxon>Actinomycetes</taxon>
        <taxon>Pseudonocardiales</taxon>
        <taxon>Pseudonocardiaceae</taxon>
        <taxon>Pseudonocardia</taxon>
    </lineage>
</organism>
<feature type="chain" id="PRO_5045618192" evidence="5">
    <location>
        <begin position="24"/>
        <end position="606"/>
    </location>
</feature>
<comment type="caution">
    <text evidence="7">The sequence shown here is derived from an EMBL/GenBank/DDBJ whole genome shotgun (WGS) entry which is preliminary data.</text>
</comment>
<dbReference type="PANTHER" id="PTHR30290">
    <property type="entry name" value="PERIPLASMIC BINDING COMPONENT OF ABC TRANSPORTER"/>
    <property type="match status" value="1"/>
</dbReference>
<evidence type="ECO:0000256" key="1">
    <source>
        <dbReference type="ARBA" id="ARBA00004196"/>
    </source>
</evidence>
<feature type="signal peptide" evidence="5">
    <location>
        <begin position="1"/>
        <end position="23"/>
    </location>
</feature>
<feature type="domain" description="Solute-binding protein family 5" evidence="6">
    <location>
        <begin position="97"/>
        <end position="525"/>
    </location>
</feature>
<proteinExistence type="inferred from homology"/>
<evidence type="ECO:0000313" key="7">
    <source>
        <dbReference type="EMBL" id="NMH76350.1"/>
    </source>
</evidence>
<accession>A0ABX1R7J1</accession>
<dbReference type="CDD" id="cd08513">
    <property type="entry name" value="PBP2_thermophilic_Hb8_like"/>
    <property type="match status" value="1"/>
</dbReference>
<dbReference type="RefSeq" id="WP_169394423.1">
    <property type="nucleotide sequence ID" value="NZ_BAAAJH010000003.1"/>
</dbReference>
<keyword evidence="3" id="KW-0813">Transport</keyword>
<dbReference type="PROSITE" id="PS51257">
    <property type="entry name" value="PROKAR_LIPOPROTEIN"/>
    <property type="match status" value="1"/>
</dbReference>
<dbReference type="InterPro" id="IPR030678">
    <property type="entry name" value="Peptide/Ni-bd"/>
</dbReference>